<dbReference type="EMBL" id="CP029289">
    <property type="protein sequence ID" value="AWR93508.1"/>
    <property type="molecule type" value="Genomic_DNA"/>
</dbReference>
<gene>
    <name evidence="1" type="ORF">DFR85_01650</name>
</gene>
<evidence type="ECO:0000313" key="2">
    <source>
        <dbReference type="Proteomes" id="UP000248044"/>
    </source>
</evidence>
<dbReference type="KEGG" id="abri:DFR85_01650"/>
<accession>A0A2U9IBV9</accession>
<organism evidence="1 2">
    <name type="scientific">Acidianus brierleyi</name>
    <dbReference type="NCBI Taxonomy" id="41673"/>
    <lineage>
        <taxon>Archaea</taxon>
        <taxon>Thermoproteota</taxon>
        <taxon>Thermoprotei</taxon>
        <taxon>Sulfolobales</taxon>
        <taxon>Sulfolobaceae</taxon>
        <taxon>Acidianus</taxon>
    </lineage>
</organism>
<dbReference type="AlphaFoldDB" id="A0A2U9IBV9"/>
<dbReference type="Pfam" id="PF09969">
    <property type="entry name" value="DUF2203"/>
    <property type="match status" value="1"/>
</dbReference>
<dbReference type="PIRSF" id="PIRSF016498">
    <property type="entry name" value="UCP016498"/>
    <property type="match status" value="1"/>
</dbReference>
<dbReference type="OrthoDB" id="7857at2157"/>
<reference evidence="1 2" key="1">
    <citation type="submission" date="2018-05" db="EMBL/GenBank/DDBJ databases">
        <title>Complete Genome Sequences of Extremely Thermoacidophilic, Metal-Mobilizing Type-Strain Members of the Archaeal Family Sulfolobaceae: Acidianus brierleyi DSM-1651T, Acidianus sulfidivorans DSM-18786T, Metallosphaera hakonensis DSM-7519T, and Metallosphaera prunae DSM-10039T.</title>
        <authorList>
            <person name="Counts J.A."/>
            <person name="Kelly R.M."/>
        </authorList>
    </citation>
    <scope>NUCLEOTIDE SEQUENCE [LARGE SCALE GENOMIC DNA]</scope>
    <source>
        <strain evidence="1 2">DSM 1651</strain>
    </source>
</reference>
<dbReference type="RefSeq" id="WP_110269392.1">
    <property type="nucleotide sequence ID" value="NZ_CP029289.2"/>
</dbReference>
<proteinExistence type="predicted"/>
<sequence>MDYIYFDLSTAREILPWLKERLLKLKEIKYNTEEVLVNGNKKEIEKYILNVDKIIKEITKKGIIIRDPDLGLVDFPAIINDRPAYLCWKIDEEDIKFWHYAEEGYIGRKPITGKENILSFL</sequence>
<dbReference type="InterPro" id="IPR018699">
    <property type="entry name" value="DUF2203"/>
</dbReference>
<evidence type="ECO:0000313" key="1">
    <source>
        <dbReference type="EMBL" id="AWR93508.1"/>
    </source>
</evidence>
<protein>
    <submittedName>
        <fullName evidence="1">DUF2203 domain-containing protein</fullName>
    </submittedName>
</protein>
<keyword evidence="2" id="KW-1185">Reference proteome</keyword>
<name>A0A2U9IBV9_9CREN</name>
<dbReference type="Proteomes" id="UP000248044">
    <property type="component" value="Chromosome"/>
</dbReference>
<dbReference type="GeneID" id="36830820"/>